<dbReference type="PANTHER" id="PTHR23011">
    <property type="entry name" value="CYCLIC NUCLEOTIDE-BINDING DOMAIN CONTAINING PROTEIN"/>
    <property type="match status" value="1"/>
</dbReference>
<evidence type="ECO:0000256" key="1">
    <source>
        <dbReference type="SAM" id="MobiDB-lite"/>
    </source>
</evidence>
<comment type="caution">
    <text evidence="3">The sequence shown here is derived from an EMBL/GenBank/DDBJ whole genome shotgun (WGS) entry which is preliminary data.</text>
</comment>
<feature type="domain" description="Cyclic nucleotide-binding" evidence="2">
    <location>
        <begin position="327"/>
        <end position="441"/>
    </location>
</feature>
<dbReference type="SUPFAM" id="SSF51206">
    <property type="entry name" value="cAMP-binding domain-like"/>
    <property type="match status" value="1"/>
</dbReference>
<accession>A0AAN9C4U0</accession>
<dbReference type="EMBL" id="JBAMIC010000001">
    <property type="protein sequence ID" value="KAK7114445.1"/>
    <property type="molecule type" value="Genomic_DNA"/>
</dbReference>
<dbReference type="Gene3D" id="2.60.120.10">
    <property type="entry name" value="Jelly Rolls"/>
    <property type="match status" value="2"/>
</dbReference>
<feature type="compositionally biased region" description="Basic and acidic residues" evidence="1">
    <location>
        <begin position="111"/>
        <end position="125"/>
    </location>
</feature>
<dbReference type="PANTHER" id="PTHR23011:SF32">
    <property type="entry name" value="CYCLIC NUCLEOTIDE-BINDING DOMAIN-CONTAINING PROTEIN 1"/>
    <property type="match status" value="1"/>
</dbReference>
<reference evidence="3 4" key="1">
    <citation type="submission" date="2024-02" db="EMBL/GenBank/DDBJ databases">
        <title>Chromosome-scale genome assembly of the rough periwinkle Littorina saxatilis.</title>
        <authorList>
            <person name="De Jode A."/>
            <person name="Faria R."/>
            <person name="Formenti G."/>
            <person name="Sims Y."/>
            <person name="Smith T.P."/>
            <person name="Tracey A."/>
            <person name="Wood J.M.D."/>
            <person name="Zagrodzka Z.B."/>
            <person name="Johannesson K."/>
            <person name="Butlin R.K."/>
            <person name="Leder E.H."/>
        </authorList>
    </citation>
    <scope>NUCLEOTIDE SEQUENCE [LARGE SCALE GENOMIC DNA]</scope>
    <source>
        <strain evidence="3">Snail1</strain>
        <tissue evidence="3">Muscle</tissue>
    </source>
</reference>
<proteinExistence type="predicted"/>
<keyword evidence="4" id="KW-1185">Reference proteome</keyword>
<dbReference type="InterPro" id="IPR018490">
    <property type="entry name" value="cNMP-bd_dom_sf"/>
</dbReference>
<protein>
    <recommendedName>
        <fullName evidence="2">Cyclic nucleotide-binding domain-containing protein</fullName>
    </recommendedName>
</protein>
<gene>
    <name evidence="3" type="ORF">V1264_000503</name>
</gene>
<feature type="region of interest" description="Disordered" evidence="1">
    <location>
        <begin position="94"/>
        <end position="125"/>
    </location>
</feature>
<dbReference type="AlphaFoldDB" id="A0AAN9C4U0"/>
<evidence type="ECO:0000313" key="3">
    <source>
        <dbReference type="EMBL" id="KAK7114445.1"/>
    </source>
</evidence>
<dbReference type="CDD" id="cd00038">
    <property type="entry name" value="CAP_ED"/>
    <property type="match status" value="1"/>
</dbReference>
<dbReference type="Pfam" id="PF00027">
    <property type="entry name" value="cNMP_binding"/>
    <property type="match status" value="1"/>
</dbReference>
<name>A0AAN9C4U0_9CAEN</name>
<evidence type="ECO:0000259" key="2">
    <source>
        <dbReference type="PROSITE" id="PS50042"/>
    </source>
</evidence>
<dbReference type="Proteomes" id="UP001374579">
    <property type="component" value="Unassembled WGS sequence"/>
</dbReference>
<evidence type="ECO:0000313" key="4">
    <source>
        <dbReference type="Proteomes" id="UP001374579"/>
    </source>
</evidence>
<sequence length="504" mass="57502">MALVPVSKQSKKYPWNIKDTNDPRSKLPENIKAPVVDYDALSWLCNIDGLSSRDNADTSEDAHRLFMENYHNIFVPEPKKAGFPVHAEKRAIAGKSTAQGQSVDATAGRTAEVEKKPTRKSSPAEEFTHNIKDYLPQFHKERRSEDPDLIRMENIKTLRKLLRKLPFERSATDNDRIFSILKTFDFFVDNISNSVLKELCVVAHLETWKEQNFTVFGNTGLHMVLRGKVKPLTKLYVYTGLEDDELQLRSPTPVLEDTDIVLEIGECFGTLQKIEGKEPTTRLLSVKTIDANCEFLKISVSDYSKVNVQIQQREQTEKLNLLMSCSQYKLWPRQPMQQVASLIEWISYPPNTVIVSEGYKAPFIGFIKSGECHVLRQVDVLHTLRHGGKEKKTKQVVMGKLGMSDSFAEISLLQEEPITCSIVTATDMELGVIRPERLHELDEVTVQLFKQSNTPTFGELTKDDIQNEYMQQEQKRAWNEFKHSVVVDVINAQGIRPGYGKWSK</sequence>
<organism evidence="3 4">
    <name type="scientific">Littorina saxatilis</name>
    <dbReference type="NCBI Taxonomy" id="31220"/>
    <lineage>
        <taxon>Eukaryota</taxon>
        <taxon>Metazoa</taxon>
        <taxon>Spiralia</taxon>
        <taxon>Lophotrochozoa</taxon>
        <taxon>Mollusca</taxon>
        <taxon>Gastropoda</taxon>
        <taxon>Caenogastropoda</taxon>
        <taxon>Littorinimorpha</taxon>
        <taxon>Littorinoidea</taxon>
        <taxon>Littorinidae</taxon>
        <taxon>Littorina</taxon>
    </lineage>
</organism>
<dbReference type="InterPro" id="IPR000595">
    <property type="entry name" value="cNMP-bd_dom"/>
</dbReference>
<feature type="region of interest" description="Disordered" evidence="1">
    <location>
        <begin position="1"/>
        <end position="26"/>
    </location>
</feature>
<dbReference type="PROSITE" id="PS50042">
    <property type="entry name" value="CNMP_BINDING_3"/>
    <property type="match status" value="1"/>
</dbReference>
<dbReference type="InterPro" id="IPR014710">
    <property type="entry name" value="RmlC-like_jellyroll"/>
</dbReference>